<keyword evidence="10" id="KW-0645">Protease</keyword>
<dbReference type="PIRSF" id="PIRSF005651">
    <property type="entry name" value="HflC"/>
    <property type="match status" value="1"/>
</dbReference>
<dbReference type="GO" id="GO:0008233">
    <property type="term" value="F:peptidase activity"/>
    <property type="evidence" value="ECO:0007669"/>
    <property type="project" value="UniProtKB-KW"/>
</dbReference>
<dbReference type="GO" id="GO:0016020">
    <property type="term" value="C:membrane"/>
    <property type="evidence" value="ECO:0007669"/>
    <property type="project" value="UniProtKB-SubCell"/>
</dbReference>
<dbReference type="EMBL" id="PHIG01000031">
    <property type="protein sequence ID" value="PJK29866.1"/>
    <property type="molecule type" value="Genomic_DNA"/>
</dbReference>
<keyword evidence="10" id="KW-0378">Hydrolase</keyword>
<dbReference type="GO" id="GO:0006508">
    <property type="term" value="P:proteolysis"/>
    <property type="evidence" value="ECO:0007669"/>
    <property type="project" value="UniProtKB-KW"/>
</dbReference>
<sequence>MKTAGIILGVIVLIVGIVAWSSIFTVHQTQRAIVLQFGNPVRIVNDPGIDFKVPFVQDVVFVEKRILSLDADPEEIITQDQKRMVVDVFTRYRITDPLEYIKAYTNMLALEDRLDTIVRSTLRDILGDQPFTSLLSGERSVLMSRLSRRVNDQMSQNGVEIVDVRIKRADLPEQNKEAIFNRMRTEREREAREERALGDEEAQRIRAKADRDRTVLLAEARKQSEILRGEGDGTRAAIFNSTAEQYPDFYAFYRSLQAYRESLKRDDTTMVLSPTSEFFRYFEDISVVDPDAPPPAVTPGGGIAGPRGTQPQQQQPAQQEPAQAPAAD</sequence>
<dbReference type="Pfam" id="PF01145">
    <property type="entry name" value="Band_7"/>
    <property type="match status" value="1"/>
</dbReference>
<evidence type="ECO:0000313" key="10">
    <source>
        <dbReference type="EMBL" id="PJK29866.1"/>
    </source>
</evidence>
<dbReference type="InterPro" id="IPR001972">
    <property type="entry name" value="Stomatin_HflK_fam"/>
</dbReference>
<dbReference type="RefSeq" id="WP_109793143.1">
    <property type="nucleotide sequence ID" value="NZ_PHIG01000031.1"/>
</dbReference>
<evidence type="ECO:0000259" key="9">
    <source>
        <dbReference type="SMART" id="SM00244"/>
    </source>
</evidence>
<evidence type="ECO:0000256" key="6">
    <source>
        <dbReference type="PIRNR" id="PIRNR005651"/>
    </source>
</evidence>
<dbReference type="AlphaFoldDB" id="A0A2M9G2F9"/>
<feature type="domain" description="Band 7" evidence="9">
    <location>
        <begin position="21"/>
        <end position="183"/>
    </location>
</feature>
<keyword evidence="3 8" id="KW-0812">Transmembrane</keyword>
<evidence type="ECO:0000256" key="4">
    <source>
        <dbReference type="ARBA" id="ARBA00022989"/>
    </source>
</evidence>
<gene>
    <name evidence="10" type="primary">hflC</name>
    <name evidence="10" type="ORF">CVT23_08810</name>
</gene>
<evidence type="ECO:0000256" key="8">
    <source>
        <dbReference type="SAM" id="Phobius"/>
    </source>
</evidence>
<evidence type="ECO:0000256" key="7">
    <source>
        <dbReference type="SAM" id="MobiDB-lite"/>
    </source>
</evidence>
<proteinExistence type="inferred from homology"/>
<dbReference type="SMART" id="SM00244">
    <property type="entry name" value="PHB"/>
    <property type="match status" value="1"/>
</dbReference>
<dbReference type="InterPro" id="IPR010200">
    <property type="entry name" value="HflC"/>
</dbReference>
<dbReference type="CDD" id="cd03405">
    <property type="entry name" value="SPFH_HflC"/>
    <property type="match status" value="1"/>
</dbReference>
<evidence type="ECO:0000256" key="5">
    <source>
        <dbReference type="ARBA" id="ARBA00023136"/>
    </source>
</evidence>
<dbReference type="Gene3D" id="3.30.479.30">
    <property type="entry name" value="Band 7 domain"/>
    <property type="match status" value="1"/>
</dbReference>
<comment type="subcellular location">
    <subcellularLocation>
        <location evidence="1">Membrane</location>
        <topology evidence="1">Single-pass membrane protein</topology>
    </subcellularLocation>
</comment>
<evidence type="ECO:0000256" key="2">
    <source>
        <dbReference type="ARBA" id="ARBA00007862"/>
    </source>
</evidence>
<accession>A0A2M9G2F9</accession>
<evidence type="ECO:0000313" key="11">
    <source>
        <dbReference type="Proteomes" id="UP000229498"/>
    </source>
</evidence>
<comment type="caution">
    <text evidence="10">The sequence shown here is derived from an EMBL/GenBank/DDBJ whole genome shotgun (WGS) entry which is preliminary data.</text>
</comment>
<evidence type="ECO:0000256" key="3">
    <source>
        <dbReference type="ARBA" id="ARBA00022692"/>
    </source>
</evidence>
<keyword evidence="11" id="KW-1185">Reference proteome</keyword>
<feature type="transmembrane region" description="Helical" evidence="8">
    <location>
        <begin position="6"/>
        <end position="26"/>
    </location>
</feature>
<dbReference type="NCBIfam" id="TIGR01932">
    <property type="entry name" value="hflC"/>
    <property type="match status" value="1"/>
</dbReference>
<protein>
    <recommendedName>
        <fullName evidence="6">Protein HflC</fullName>
    </recommendedName>
</protein>
<keyword evidence="4 8" id="KW-1133">Transmembrane helix</keyword>
<dbReference type="PANTHER" id="PTHR42911:SF1">
    <property type="entry name" value="MODULATOR OF FTSH PROTEASE HFLC"/>
    <property type="match status" value="1"/>
</dbReference>
<dbReference type="SUPFAM" id="SSF117892">
    <property type="entry name" value="Band 7/SPFH domain"/>
    <property type="match status" value="1"/>
</dbReference>
<dbReference type="OrthoDB" id="9812991at2"/>
<keyword evidence="5 8" id="KW-0472">Membrane</keyword>
<feature type="compositionally biased region" description="Low complexity" evidence="7">
    <location>
        <begin position="310"/>
        <end position="328"/>
    </location>
</feature>
<dbReference type="PRINTS" id="PR00721">
    <property type="entry name" value="STOMATIN"/>
</dbReference>
<comment type="function">
    <text evidence="6">HflC and HflK could regulate a protease.</text>
</comment>
<comment type="similarity">
    <text evidence="2 6">Belongs to the band 7/mec-2 family. HflC subfamily.</text>
</comment>
<dbReference type="InterPro" id="IPR001107">
    <property type="entry name" value="Band_7"/>
</dbReference>
<dbReference type="PANTHER" id="PTHR42911">
    <property type="entry name" value="MODULATOR OF FTSH PROTEASE HFLC"/>
    <property type="match status" value="1"/>
</dbReference>
<reference evidence="10 11" key="1">
    <citation type="submission" date="2017-11" db="EMBL/GenBank/DDBJ databases">
        <title>Draft genome sequence of Rhizobiales bacterium SY3-13.</title>
        <authorList>
            <person name="Sun C."/>
        </authorList>
    </citation>
    <scope>NUCLEOTIDE SEQUENCE [LARGE SCALE GENOMIC DNA]</scope>
    <source>
        <strain evidence="10 11">SY3-13</strain>
    </source>
</reference>
<name>A0A2M9G2F9_9PROT</name>
<dbReference type="InterPro" id="IPR036013">
    <property type="entry name" value="Band_7/SPFH_dom_sf"/>
</dbReference>
<feature type="region of interest" description="Disordered" evidence="7">
    <location>
        <begin position="289"/>
        <end position="328"/>
    </location>
</feature>
<evidence type="ECO:0000256" key="1">
    <source>
        <dbReference type="ARBA" id="ARBA00004167"/>
    </source>
</evidence>
<dbReference type="Proteomes" id="UP000229498">
    <property type="component" value="Unassembled WGS sequence"/>
</dbReference>
<organism evidence="10 11">
    <name type="scientific">Minwuia thermotolerans</name>
    <dbReference type="NCBI Taxonomy" id="2056226"/>
    <lineage>
        <taxon>Bacteria</taxon>
        <taxon>Pseudomonadati</taxon>
        <taxon>Pseudomonadota</taxon>
        <taxon>Alphaproteobacteria</taxon>
        <taxon>Minwuiales</taxon>
        <taxon>Minwuiaceae</taxon>
        <taxon>Minwuia</taxon>
    </lineage>
</organism>